<accession>A0A815TIE3</accession>
<dbReference type="EMBL" id="CAJNOT010007281">
    <property type="protein sequence ID" value="CAF1504188.1"/>
    <property type="molecule type" value="Genomic_DNA"/>
</dbReference>
<dbReference type="InterPro" id="IPR003656">
    <property type="entry name" value="Znf_BED"/>
</dbReference>
<evidence type="ECO:0000256" key="6">
    <source>
        <dbReference type="ARBA" id="ARBA00023163"/>
    </source>
</evidence>
<keyword evidence="5" id="KW-0805">Transcription regulation</keyword>
<keyword evidence="4" id="KW-0862">Zinc</keyword>
<gene>
    <name evidence="11" type="ORF">JBS370_LOCUS35305</name>
    <name evidence="10" type="ORF">ZHD862_LOCUS37591</name>
</gene>
<evidence type="ECO:0000256" key="8">
    <source>
        <dbReference type="PROSITE-ProRule" id="PRU00027"/>
    </source>
</evidence>
<dbReference type="InterPro" id="IPR012337">
    <property type="entry name" value="RNaseH-like_sf"/>
</dbReference>
<dbReference type="GO" id="GO:0005634">
    <property type="term" value="C:nucleus"/>
    <property type="evidence" value="ECO:0007669"/>
    <property type="project" value="UniProtKB-SubCell"/>
</dbReference>
<evidence type="ECO:0000313" key="10">
    <source>
        <dbReference type="EMBL" id="CAF1504188.1"/>
    </source>
</evidence>
<comment type="subcellular location">
    <subcellularLocation>
        <location evidence="1">Nucleus</location>
    </subcellularLocation>
</comment>
<protein>
    <recommendedName>
        <fullName evidence="9">BED-type domain-containing protein</fullName>
    </recommendedName>
</protein>
<dbReference type="Proteomes" id="UP000663864">
    <property type="component" value="Unassembled WGS sequence"/>
</dbReference>
<reference evidence="10" key="1">
    <citation type="submission" date="2021-02" db="EMBL/GenBank/DDBJ databases">
        <authorList>
            <person name="Nowell W R."/>
        </authorList>
    </citation>
    <scope>NUCLEOTIDE SEQUENCE</scope>
</reference>
<dbReference type="GO" id="GO:0003677">
    <property type="term" value="F:DNA binding"/>
    <property type="evidence" value="ECO:0007669"/>
    <property type="project" value="InterPro"/>
</dbReference>
<keyword evidence="7" id="KW-0539">Nucleus</keyword>
<sequence>MASKKWSKFFDFSFADKSRVNGRCKLCHKNYKDRHGTYSNFIKHLKRIHPNEYELIASSDAAYLNEEENVVSDDRTIADSGNIKYKQNQFILSITKNLIIKCGLPLNIVEHTSFRDFLKDCNLKYEPVSSKKLKRAVIPLLKNNVLGIIHEALNNIDYLTLTVDGWCDRRCRSYLGVTCHFIDSKMMPQAYLMDFLRFRSPHNGESILRLTEDVLNRFNIKEKAFKIITDNASSMINAYKFGLFTDEEDDVFDYQTHPMSNTNSSLDDCDNDIQMDNFQMMDERYADDVEDDESLPTCRLSCFLHSLQLCVRDGMQNASYTSKSSKIADALDQLNKSISKTNVTRWNSNYMLIKSILSLGKNDLESIVTLMENSIKFSNNDFMILQEIIDILEPFYDISIKCQSEKIVTASLVVPAIVHLMVHLRDLKEHVIFGTKLVQQLQSSIEKRFAGIVNRINQLNIEENDPFNDPVYFIAAVLDPSFKFFWLRDLKLPANAENRLKQDVIQLILDEMNKDLKLSSTKLFDKNISSITEPRKRKIFSYDDVYGGYSNDPMVVNPVAELEAYLNDPIRFSFSEYWCRSQLIQLKKLVVRIGSVQASSAPVERVFSCAGLILSSRRTRLSETLFKDLVFLKANQALL</sequence>
<dbReference type="AlphaFoldDB" id="A0A815TIE3"/>
<dbReference type="PANTHER" id="PTHR46481:SF10">
    <property type="entry name" value="ZINC FINGER BED DOMAIN-CONTAINING PROTEIN 39"/>
    <property type="match status" value="1"/>
</dbReference>
<dbReference type="Pfam" id="PF02892">
    <property type="entry name" value="zf-BED"/>
    <property type="match status" value="1"/>
</dbReference>
<evidence type="ECO:0000256" key="7">
    <source>
        <dbReference type="ARBA" id="ARBA00023242"/>
    </source>
</evidence>
<dbReference type="Proteomes" id="UP000663836">
    <property type="component" value="Unassembled WGS sequence"/>
</dbReference>
<evidence type="ECO:0000313" key="11">
    <source>
        <dbReference type="EMBL" id="CAF4176940.1"/>
    </source>
</evidence>
<feature type="domain" description="BED-type" evidence="9">
    <location>
        <begin position="1"/>
        <end position="56"/>
    </location>
</feature>
<keyword evidence="3 8" id="KW-0863">Zinc-finger</keyword>
<organism evidence="10 12">
    <name type="scientific">Rotaria sordida</name>
    <dbReference type="NCBI Taxonomy" id="392033"/>
    <lineage>
        <taxon>Eukaryota</taxon>
        <taxon>Metazoa</taxon>
        <taxon>Spiralia</taxon>
        <taxon>Gnathifera</taxon>
        <taxon>Rotifera</taxon>
        <taxon>Eurotatoria</taxon>
        <taxon>Bdelloidea</taxon>
        <taxon>Philodinida</taxon>
        <taxon>Philodinidae</taxon>
        <taxon>Rotaria</taxon>
    </lineage>
</organism>
<evidence type="ECO:0000256" key="5">
    <source>
        <dbReference type="ARBA" id="ARBA00023015"/>
    </source>
</evidence>
<dbReference type="GO" id="GO:0008270">
    <property type="term" value="F:zinc ion binding"/>
    <property type="evidence" value="ECO:0007669"/>
    <property type="project" value="UniProtKB-KW"/>
</dbReference>
<evidence type="ECO:0000256" key="4">
    <source>
        <dbReference type="ARBA" id="ARBA00022833"/>
    </source>
</evidence>
<name>A0A815TIE3_9BILA</name>
<comment type="caution">
    <text evidence="10">The sequence shown here is derived from an EMBL/GenBank/DDBJ whole genome shotgun (WGS) entry which is preliminary data.</text>
</comment>
<dbReference type="EMBL" id="CAJOBD010012132">
    <property type="protein sequence ID" value="CAF4176940.1"/>
    <property type="molecule type" value="Genomic_DNA"/>
</dbReference>
<evidence type="ECO:0000259" key="9">
    <source>
        <dbReference type="PROSITE" id="PS50808"/>
    </source>
</evidence>
<keyword evidence="2" id="KW-0479">Metal-binding</keyword>
<dbReference type="PANTHER" id="PTHR46481">
    <property type="entry name" value="ZINC FINGER BED DOMAIN-CONTAINING PROTEIN 4"/>
    <property type="match status" value="1"/>
</dbReference>
<keyword evidence="6" id="KW-0804">Transcription</keyword>
<evidence type="ECO:0000256" key="2">
    <source>
        <dbReference type="ARBA" id="ARBA00022723"/>
    </source>
</evidence>
<proteinExistence type="predicted"/>
<evidence type="ECO:0000256" key="3">
    <source>
        <dbReference type="ARBA" id="ARBA00022771"/>
    </source>
</evidence>
<evidence type="ECO:0000256" key="1">
    <source>
        <dbReference type="ARBA" id="ARBA00004123"/>
    </source>
</evidence>
<evidence type="ECO:0000313" key="12">
    <source>
        <dbReference type="Proteomes" id="UP000663864"/>
    </source>
</evidence>
<dbReference type="InterPro" id="IPR052035">
    <property type="entry name" value="ZnF_BED_domain_contain"/>
</dbReference>
<dbReference type="PROSITE" id="PS50808">
    <property type="entry name" value="ZF_BED"/>
    <property type="match status" value="1"/>
</dbReference>
<dbReference type="SUPFAM" id="SSF53098">
    <property type="entry name" value="Ribonuclease H-like"/>
    <property type="match status" value="1"/>
</dbReference>